<dbReference type="Gene3D" id="2.60.40.10">
    <property type="entry name" value="Immunoglobulins"/>
    <property type="match status" value="2"/>
</dbReference>
<dbReference type="NCBIfam" id="TIGR04183">
    <property type="entry name" value="Por_Secre_tail"/>
    <property type="match status" value="1"/>
</dbReference>
<dbReference type="InterPro" id="IPR036116">
    <property type="entry name" value="FN3_sf"/>
</dbReference>
<dbReference type="OrthoDB" id="869215at2"/>
<evidence type="ECO:0000256" key="3">
    <source>
        <dbReference type="SAM" id="SignalP"/>
    </source>
</evidence>
<keyword evidence="6" id="KW-1185">Reference proteome</keyword>
<evidence type="ECO:0000313" key="5">
    <source>
        <dbReference type="EMBL" id="SFU73524.1"/>
    </source>
</evidence>
<dbReference type="InterPro" id="IPR050991">
    <property type="entry name" value="ECM_Regulatory_Proteins"/>
</dbReference>
<dbReference type="Proteomes" id="UP000199138">
    <property type="component" value="Unassembled WGS sequence"/>
</dbReference>
<gene>
    <name evidence="5" type="ORF">SAMN05216480_11740</name>
</gene>
<feature type="domain" description="Fibronectin type-III" evidence="4">
    <location>
        <begin position="499"/>
        <end position="598"/>
    </location>
</feature>
<dbReference type="RefSeq" id="WP_093026297.1">
    <property type="nucleotide sequence ID" value="NZ_FPBK01000017.1"/>
</dbReference>
<dbReference type="Gene3D" id="2.60.120.380">
    <property type="match status" value="1"/>
</dbReference>
<evidence type="ECO:0000259" key="4">
    <source>
        <dbReference type="PROSITE" id="PS50853"/>
    </source>
</evidence>
<protein>
    <submittedName>
        <fullName evidence="5">Por secretion system C-terminal sorting domain-containing protein</fullName>
    </submittedName>
</protein>
<dbReference type="STRING" id="1224947.SAMN05216480_11740"/>
<evidence type="ECO:0000256" key="2">
    <source>
        <dbReference type="ARBA" id="ARBA00022737"/>
    </source>
</evidence>
<dbReference type="PANTHER" id="PTHR46708:SF2">
    <property type="entry name" value="FIBRONECTIN TYPE-III DOMAIN-CONTAINING PROTEIN"/>
    <property type="match status" value="1"/>
</dbReference>
<keyword evidence="1 3" id="KW-0732">Signal</keyword>
<dbReference type="PANTHER" id="PTHR46708">
    <property type="entry name" value="TENASCIN"/>
    <property type="match status" value="1"/>
</dbReference>
<keyword evidence="2" id="KW-0677">Repeat</keyword>
<dbReference type="AlphaFoldDB" id="A0A1I7IKU7"/>
<reference evidence="5 6" key="1">
    <citation type="submission" date="2016-10" db="EMBL/GenBank/DDBJ databases">
        <authorList>
            <person name="de Groot N.N."/>
        </authorList>
    </citation>
    <scope>NUCLEOTIDE SEQUENCE [LARGE SCALE GENOMIC DNA]</scope>
    <source>
        <strain evidence="5 6">CGMCC 1.12333</strain>
    </source>
</reference>
<dbReference type="InterPro" id="IPR056600">
    <property type="entry name" value="GBD_T9SS_assoc"/>
</dbReference>
<name>A0A1I7IKU7_9FLAO</name>
<dbReference type="SUPFAM" id="SSF49265">
    <property type="entry name" value="Fibronectin type III"/>
    <property type="match status" value="2"/>
</dbReference>
<dbReference type="EMBL" id="FPBK01000017">
    <property type="protein sequence ID" value="SFU73524.1"/>
    <property type="molecule type" value="Genomic_DNA"/>
</dbReference>
<accession>A0A1I7IKU7</accession>
<dbReference type="CDD" id="cd00063">
    <property type="entry name" value="FN3"/>
    <property type="match status" value="1"/>
</dbReference>
<dbReference type="Pfam" id="PF18962">
    <property type="entry name" value="Por_Secre_tail"/>
    <property type="match status" value="1"/>
</dbReference>
<dbReference type="InterPro" id="IPR013783">
    <property type="entry name" value="Ig-like_fold"/>
</dbReference>
<dbReference type="PROSITE" id="PS50853">
    <property type="entry name" value="FN3"/>
    <property type="match status" value="1"/>
</dbReference>
<dbReference type="InterPro" id="IPR026444">
    <property type="entry name" value="Secre_tail"/>
</dbReference>
<organism evidence="5 6">
    <name type="scientific">Pustulibacterium marinum</name>
    <dbReference type="NCBI Taxonomy" id="1224947"/>
    <lineage>
        <taxon>Bacteria</taxon>
        <taxon>Pseudomonadati</taxon>
        <taxon>Bacteroidota</taxon>
        <taxon>Flavobacteriia</taxon>
        <taxon>Flavobacteriales</taxon>
        <taxon>Flavobacteriaceae</taxon>
        <taxon>Pustulibacterium</taxon>
    </lineage>
</organism>
<sequence>MKKITLFTFLLLMSFPLFSQENSCEETFSQSGYDTSNVTLTVDLSTIDCYDPASTPTFTLSDFSATLETYCGSYYNFDVVLDGVTELSSVCYNDVDGLDVTNVNEVQIIANDTNGSSQYLMLSVDVEVTYTPTVAPNCDALLSSTQVDVNDVFSWSAASNYPNSYNLTIGSASGEDDILEETNVGNTTFYDIASLGLNANTTYYVTIQPENIVGSPTCSEQSFTTYPQPENDECSAATTLTVNSDLSCSSFTSGTLSGATNSGITDSFCYGTMNNDVWYTFTATDENILISITNIEGSTSTIAMSIYDVTSSTCGSLDDPFLCQSNTAVLENLTIGNVYLIQAYTQDASIQNVTFDICAGVIAYPENDTCNMAESIALTNYDSDCDVIAFDTTYATDSGAIGSCESYDSNESDLFYEFTTGSIGGFSIEVLEGLPSRLDIAVYDACGGNEVYCESTLESGETWITGLNPESTYILQIWTESYNDGAFEICLKELPACLAPQDVQAVAITETTADIIWTEVGTSTSWEIEYGVTGFTPTGEADAITTLYPYTIEGLTAGVTYDVYVRSDCGASSSGATFNVMNDYSGWTGPITFTTTVTAPVNDDCSNAIAIGTLPFSETIDATGATNNTGFIPECDGMNDGVWYTFETAENSGSVTISITDVVDWDAKIALYSGSCGNFICEGSSDSGYYGGDESMTVEVESNTVYCLNIGYYSGAEDESEGAFSLAISSEDISLSNDNFEAENEISFYPNPVSDKLTISAFHGVNKIEFFDLLGKKVLETNTFQKENVIDVSNLKQGTYFIKVISNSSQNIFKIIKD</sequence>
<dbReference type="Pfam" id="PF23759">
    <property type="entry name" value="GBD_T9SS_assoc"/>
    <property type="match status" value="3"/>
</dbReference>
<proteinExistence type="predicted"/>
<dbReference type="SMART" id="SM00060">
    <property type="entry name" value="FN3"/>
    <property type="match status" value="1"/>
</dbReference>
<dbReference type="InterPro" id="IPR003961">
    <property type="entry name" value="FN3_dom"/>
</dbReference>
<feature type="signal peptide" evidence="3">
    <location>
        <begin position="1"/>
        <end position="19"/>
    </location>
</feature>
<evidence type="ECO:0000313" key="6">
    <source>
        <dbReference type="Proteomes" id="UP000199138"/>
    </source>
</evidence>
<feature type="chain" id="PRO_5011648238" evidence="3">
    <location>
        <begin position="20"/>
        <end position="818"/>
    </location>
</feature>
<evidence type="ECO:0000256" key="1">
    <source>
        <dbReference type="ARBA" id="ARBA00022729"/>
    </source>
</evidence>